<proteinExistence type="inferred from homology"/>
<dbReference type="InterPro" id="IPR048839">
    <property type="entry name" value="SPATA2_PUB-like"/>
</dbReference>
<evidence type="ECO:0000313" key="4">
    <source>
        <dbReference type="EMBL" id="KAK5604766.1"/>
    </source>
</evidence>
<sequence length="452" mass="50577">MKDETGQDEEHEVFSRQDLYGDYRSCYLQVGAEVRPCRDPGLLKRATQFLLRNPNLKDIYTVFPFYQAVTERCGDGTDSRKHLTAFIKATEMLETLCLNMFLQPWKKEIRSLKTFTGAFVYCLLPVLSSSTIQSVLASIGYLPNSDASQSEFTLSTDADADRALLVGFELLLARVECYHFLDLMVEAQLGPQEWLDVLQRRNLVDPTEKQTIPEERQDNDEKNKLDKTEEPPFFDTRKSSVPQPEPRHYRNDSVDQSVIELQRTYPDLAFRGRPLLPDQPQKAHPATAGNVADGTSVLSKTNLIKESKAASPTVLSGDDGCNDRNNVGVAVPSDTAGLSFKNSDETRVDDDHLSGPQAISLHITLRIEPKAESSMKRGKRHLTTESSDDTQQKSSSENVMDDTPESPSLSSTDEEQQLRALAESMGQLSVQGDEEKVKGKHDDTNRDQGTKL</sequence>
<accession>A0AAV9R4T0</accession>
<gene>
    <name evidence="4" type="ORF">CRENBAI_010881</name>
</gene>
<name>A0AAV9R4T0_9TELE</name>
<feature type="domain" description="Spermatogenesis-associated protein 2 PUB-like" evidence="3">
    <location>
        <begin position="60"/>
        <end position="202"/>
    </location>
</feature>
<feature type="compositionally biased region" description="Basic and acidic residues" evidence="2">
    <location>
        <begin position="342"/>
        <end position="353"/>
    </location>
</feature>
<dbReference type="GO" id="GO:0005737">
    <property type="term" value="C:cytoplasm"/>
    <property type="evidence" value="ECO:0007669"/>
    <property type="project" value="TreeGrafter"/>
</dbReference>
<evidence type="ECO:0000256" key="2">
    <source>
        <dbReference type="SAM" id="MobiDB-lite"/>
    </source>
</evidence>
<evidence type="ECO:0000259" key="3">
    <source>
        <dbReference type="Pfam" id="PF21388"/>
    </source>
</evidence>
<dbReference type="Gene3D" id="1.20.58.2190">
    <property type="match status" value="1"/>
</dbReference>
<feature type="region of interest" description="Disordered" evidence="2">
    <location>
        <begin position="270"/>
        <end position="294"/>
    </location>
</feature>
<reference evidence="4 5" key="1">
    <citation type="submission" date="2021-06" db="EMBL/GenBank/DDBJ databases">
        <authorList>
            <person name="Palmer J.M."/>
        </authorList>
    </citation>
    <scope>NUCLEOTIDE SEQUENCE [LARGE SCALE GENOMIC DNA]</scope>
    <source>
        <strain evidence="4 5">MEX-2019</strain>
        <tissue evidence="4">Muscle</tissue>
    </source>
</reference>
<feature type="region of interest" description="Disordered" evidence="2">
    <location>
        <begin position="307"/>
        <end position="452"/>
    </location>
</feature>
<dbReference type="Proteomes" id="UP001311232">
    <property type="component" value="Unassembled WGS sequence"/>
</dbReference>
<dbReference type="PANTHER" id="PTHR15326:SF9">
    <property type="entry name" value="SPERMATOGENESIS-ASSOCIATED PROTEIN 2"/>
    <property type="match status" value="1"/>
</dbReference>
<feature type="region of interest" description="Disordered" evidence="2">
    <location>
        <begin position="206"/>
        <end position="256"/>
    </location>
</feature>
<dbReference type="Pfam" id="PF21388">
    <property type="entry name" value="SPATA2_PUB-like"/>
    <property type="match status" value="1"/>
</dbReference>
<keyword evidence="5" id="KW-1185">Reference proteome</keyword>
<dbReference type="EMBL" id="JAHHUM010002326">
    <property type="protein sequence ID" value="KAK5604766.1"/>
    <property type="molecule type" value="Genomic_DNA"/>
</dbReference>
<evidence type="ECO:0000313" key="5">
    <source>
        <dbReference type="Proteomes" id="UP001311232"/>
    </source>
</evidence>
<comment type="similarity">
    <text evidence="1">Belongs to the SPATA2 family.</text>
</comment>
<feature type="compositionally biased region" description="Basic and acidic residues" evidence="2">
    <location>
        <begin position="206"/>
        <end position="238"/>
    </location>
</feature>
<feature type="compositionally biased region" description="Basic and acidic residues" evidence="2">
    <location>
        <begin position="365"/>
        <end position="375"/>
    </location>
</feature>
<dbReference type="AlphaFoldDB" id="A0AAV9R4T0"/>
<dbReference type="PANTHER" id="PTHR15326">
    <property type="entry name" value="SPERMATOGENESIS-ASSOCIATED PROTEIN 2/TAMOZHENNIC"/>
    <property type="match status" value="1"/>
</dbReference>
<feature type="compositionally biased region" description="Basic and acidic residues" evidence="2">
    <location>
        <begin position="433"/>
        <end position="452"/>
    </location>
</feature>
<comment type="caution">
    <text evidence="4">The sequence shown here is derived from an EMBL/GenBank/DDBJ whole genome shotgun (WGS) entry which is preliminary data.</text>
</comment>
<protein>
    <recommendedName>
        <fullName evidence="3">Spermatogenesis-associated protein 2 PUB-like domain-containing protein</fullName>
    </recommendedName>
</protein>
<organism evidence="4 5">
    <name type="scientific">Crenichthys baileyi</name>
    <name type="common">White River springfish</name>
    <dbReference type="NCBI Taxonomy" id="28760"/>
    <lineage>
        <taxon>Eukaryota</taxon>
        <taxon>Metazoa</taxon>
        <taxon>Chordata</taxon>
        <taxon>Craniata</taxon>
        <taxon>Vertebrata</taxon>
        <taxon>Euteleostomi</taxon>
        <taxon>Actinopterygii</taxon>
        <taxon>Neopterygii</taxon>
        <taxon>Teleostei</taxon>
        <taxon>Neoteleostei</taxon>
        <taxon>Acanthomorphata</taxon>
        <taxon>Ovalentaria</taxon>
        <taxon>Atherinomorphae</taxon>
        <taxon>Cyprinodontiformes</taxon>
        <taxon>Goodeidae</taxon>
        <taxon>Crenichthys</taxon>
    </lineage>
</organism>
<evidence type="ECO:0000256" key="1">
    <source>
        <dbReference type="ARBA" id="ARBA00038142"/>
    </source>
</evidence>